<reference evidence="1" key="1">
    <citation type="submission" date="2020-09" db="EMBL/GenBank/DDBJ databases">
        <title>Draft Genome Sequence of Paenibacillus sp. WST5.</title>
        <authorList>
            <person name="Bao Z."/>
        </authorList>
    </citation>
    <scope>NUCLEOTIDE SEQUENCE</scope>
    <source>
        <strain evidence="1">WST5</strain>
    </source>
</reference>
<organism evidence="1 2">
    <name type="scientific">Paenibacillus sedimenti</name>
    <dbReference type="NCBI Taxonomy" id="2770274"/>
    <lineage>
        <taxon>Bacteria</taxon>
        <taxon>Bacillati</taxon>
        <taxon>Bacillota</taxon>
        <taxon>Bacilli</taxon>
        <taxon>Bacillales</taxon>
        <taxon>Paenibacillaceae</taxon>
        <taxon>Paenibacillus</taxon>
    </lineage>
</organism>
<accession>A0A926QH31</accession>
<name>A0A926QH31_9BACL</name>
<sequence>MKKFSSRFTIGVHILSLIDLEKGEHCTSEYIAGSINVNPVIVRKLSGMLKKAGLLHVKQGVGGATLAKQPDEITLLDIYRAVEVAEETDLFHFHEQPNPNCPVGSNIQSVLQHKLQQAQNALERELAQVTLDQVVHDLANKISSLQG</sequence>
<keyword evidence="2" id="KW-1185">Reference proteome</keyword>
<protein>
    <submittedName>
        <fullName evidence="1">Rrf2 family transcriptional regulator</fullName>
    </submittedName>
</protein>
<dbReference type="Pfam" id="PF02082">
    <property type="entry name" value="Rrf2"/>
    <property type="match status" value="1"/>
</dbReference>
<dbReference type="AlphaFoldDB" id="A0A926QH31"/>
<dbReference type="EMBL" id="JACVVD010000001">
    <property type="protein sequence ID" value="MBD0379091.1"/>
    <property type="molecule type" value="Genomic_DNA"/>
</dbReference>
<dbReference type="GO" id="GO:0005829">
    <property type="term" value="C:cytosol"/>
    <property type="evidence" value="ECO:0007669"/>
    <property type="project" value="TreeGrafter"/>
</dbReference>
<dbReference type="PANTHER" id="PTHR33221:SF15">
    <property type="entry name" value="HTH-TYPE TRANSCRIPTIONAL REGULATOR YWGB-RELATED"/>
    <property type="match status" value="1"/>
</dbReference>
<dbReference type="InterPro" id="IPR000944">
    <property type="entry name" value="Tscrpt_reg_Rrf2"/>
</dbReference>
<proteinExistence type="predicted"/>
<evidence type="ECO:0000313" key="1">
    <source>
        <dbReference type="EMBL" id="MBD0379091.1"/>
    </source>
</evidence>
<dbReference type="Proteomes" id="UP000650466">
    <property type="component" value="Unassembled WGS sequence"/>
</dbReference>
<dbReference type="InterPro" id="IPR036388">
    <property type="entry name" value="WH-like_DNA-bd_sf"/>
</dbReference>
<dbReference type="GO" id="GO:0003700">
    <property type="term" value="F:DNA-binding transcription factor activity"/>
    <property type="evidence" value="ECO:0007669"/>
    <property type="project" value="TreeGrafter"/>
</dbReference>
<dbReference type="InterPro" id="IPR036390">
    <property type="entry name" value="WH_DNA-bd_sf"/>
</dbReference>
<dbReference type="FunFam" id="1.10.10.10:FF:000138">
    <property type="entry name" value="Rrf2 family transcriptional regulator"/>
    <property type="match status" value="1"/>
</dbReference>
<dbReference type="Gene3D" id="1.10.10.10">
    <property type="entry name" value="Winged helix-like DNA-binding domain superfamily/Winged helix DNA-binding domain"/>
    <property type="match status" value="1"/>
</dbReference>
<dbReference type="PANTHER" id="PTHR33221">
    <property type="entry name" value="WINGED HELIX-TURN-HELIX TRANSCRIPTIONAL REGULATOR, RRF2 FAMILY"/>
    <property type="match status" value="1"/>
</dbReference>
<gene>
    <name evidence="1" type="ORF">ICC18_02995</name>
</gene>
<evidence type="ECO:0000313" key="2">
    <source>
        <dbReference type="Proteomes" id="UP000650466"/>
    </source>
</evidence>
<comment type="caution">
    <text evidence="1">The sequence shown here is derived from an EMBL/GenBank/DDBJ whole genome shotgun (WGS) entry which is preliminary data.</text>
</comment>
<dbReference type="SUPFAM" id="SSF46785">
    <property type="entry name" value="Winged helix' DNA-binding domain"/>
    <property type="match status" value="1"/>
</dbReference>
<dbReference type="PROSITE" id="PS51197">
    <property type="entry name" value="HTH_RRF2_2"/>
    <property type="match status" value="1"/>
</dbReference>
<dbReference type="RefSeq" id="WP_188172877.1">
    <property type="nucleotide sequence ID" value="NZ_JACVVD010000001.1"/>
</dbReference>